<accession>X1U7W0</accession>
<dbReference type="EMBL" id="BARW01032475">
    <property type="protein sequence ID" value="GAJ13638.1"/>
    <property type="molecule type" value="Genomic_DNA"/>
</dbReference>
<feature type="non-terminal residue" evidence="1">
    <location>
        <position position="1"/>
    </location>
</feature>
<gene>
    <name evidence="1" type="ORF">S12H4_51395</name>
</gene>
<organism evidence="1">
    <name type="scientific">marine sediment metagenome</name>
    <dbReference type="NCBI Taxonomy" id="412755"/>
    <lineage>
        <taxon>unclassified sequences</taxon>
        <taxon>metagenomes</taxon>
        <taxon>ecological metagenomes</taxon>
    </lineage>
</organism>
<name>X1U7W0_9ZZZZ</name>
<reference evidence="1" key="1">
    <citation type="journal article" date="2014" name="Front. Microbiol.">
        <title>High frequency of phylogenetically diverse reductive dehalogenase-homologous genes in deep subseafloor sedimentary metagenomes.</title>
        <authorList>
            <person name="Kawai M."/>
            <person name="Futagami T."/>
            <person name="Toyoda A."/>
            <person name="Takaki Y."/>
            <person name="Nishi S."/>
            <person name="Hori S."/>
            <person name="Arai W."/>
            <person name="Tsubouchi T."/>
            <person name="Morono Y."/>
            <person name="Uchiyama I."/>
            <person name="Ito T."/>
            <person name="Fujiyama A."/>
            <person name="Inagaki F."/>
            <person name="Takami H."/>
        </authorList>
    </citation>
    <scope>NUCLEOTIDE SEQUENCE</scope>
    <source>
        <strain evidence="1">Expedition CK06-06</strain>
    </source>
</reference>
<comment type="caution">
    <text evidence="1">The sequence shown here is derived from an EMBL/GenBank/DDBJ whole genome shotgun (WGS) entry which is preliminary data.</text>
</comment>
<sequence>CKYSVKTGIKDTMSEPSAKSLLKRLGIRKATKKASADMPEPKKLAIRMSLTNPRILLKKVKIPTTPAALVTRLFSFMKNLDTVSGLV</sequence>
<protein>
    <submittedName>
        <fullName evidence="1">Uncharacterized protein</fullName>
    </submittedName>
</protein>
<proteinExistence type="predicted"/>
<evidence type="ECO:0000313" key="1">
    <source>
        <dbReference type="EMBL" id="GAJ13638.1"/>
    </source>
</evidence>
<dbReference type="AlphaFoldDB" id="X1U7W0"/>